<evidence type="ECO:0000313" key="2">
    <source>
        <dbReference type="EMBL" id="CAD9778702.1"/>
    </source>
</evidence>
<protein>
    <recommendedName>
        <fullName evidence="3">SAM domain-containing protein</fullName>
    </recommendedName>
</protein>
<feature type="compositionally biased region" description="Basic and acidic residues" evidence="1">
    <location>
        <begin position="23"/>
        <end position="50"/>
    </location>
</feature>
<accession>A0A7S2XHS7</accession>
<dbReference type="AlphaFoldDB" id="A0A7S2XHS7"/>
<gene>
    <name evidence="2" type="ORF">LSP00402_LOCUS22718</name>
</gene>
<evidence type="ECO:0000256" key="1">
    <source>
        <dbReference type="SAM" id="MobiDB-lite"/>
    </source>
</evidence>
<proteinExistence type="predicted"/>
<dbReference type="SUPFAM" id="SSF47769">
    <property type="entry name" value="SAM/Pointed domain"/>
    <property type="match status" value="1"/>
</dbReference>
<evidence type="ECO:0008006" key="3">
    <source>
        <dbReference type="Google" id="ProtNLM"/>
    </source>
</evidence>
<reference evidence="2" key="1">
    <citation type="submission" date="2021-01" db="EMBL/GenBank/DDBJ databases">
        <authorList>
            <person name="Corre E."/>
            <person name="Pelletier E."/>
            <person name="Niang G."/>
            <person name="Scheremetjew M."/>
            <person name="Finn R."/>
            <person name="Kale V."/>
            <person name="Holt S."/>
            <person name="Cochrane G."/>
            <person name="Meng A."/>
            <person name="Brown T."/>
            <person name="Cohen L."/>
        </authorList>
    </citation>
    <scope>NUCLEOTIDE SEQUENCE</scope>
    <source>
        <strain evidence="2">CCMP622</strain>
    </source>
</reference>
<name>A0A7S2XHS7_9EUKA</name>
<sequence length="394" mass="45135">MAARQSVLKKRKISSVMMSAEGSDAKEKLTEMEEDPKKTGQWWEEKPDLEGRTEREVKQWLEDLKQRNDLDFVVDDVACAGDNLAAMTKEDLKDLAGKKAGIIIFNAKEKLKKKGEKRKSISDYERGSEERQSYEFDVAAFFKRVSESSKLADNVSKKAAISLNNRDFTVGKDSFVEFLHRLHEAKEIDGVLEVGAPILAKQGYPSRMLVRDSVEDHIEDTLKLLDNGKRVIHYGTPGYGKSMTGALVVKKKMGKKLIVIQQGGTWYFVPKDFPRACVVKSMYPETMKTYAIAQAEVSGVKTRPIFHLIDPHSQRTTEVIVFGEIAEQLATVSPNTLQLNDKLRSWEKQHGYAMRKVEPHWENEDMKNCYEKCYKNLFTLDEYEKRLYFWGNNP</sequence>
<dbReference type="InterPro" id="IPR013761">
    <property type="entry name" value="SAM/pointed_sf"/>
</dbReference>
<feature type="region of interest" description="Disordered" evidence="1">
    <location>
        <begin position="18"/>
        <end position="50"/>
    </location>
</feature>
<organism evidence="2">
    <name type="scientific">Lotharella oceanica</name>
    <dbReference type="NCBI Taxonomy" id="641309"/>
    <lineage>
        <taxon>Eukaryota</taxon>
        <taxon>Sar</taxon>
        <taxon>Rhizaria</taxon>
        <taxon>Cercozoa</taxon>
        <taxon>Chlorarachniophyceae</taxon>
        <taxon>Lotharella</taxon>
    </lineage>
</organism>
<dbReference type="EMBL" id="HBHP01036970">
    <property type="protein sequence ID" value="CAD9778702.1"/>
    <property type="molecule type" value="Transcribed_RNA"/>
</dbReference>